<name>A0ABD0R396_CIRMR</name>
<dbReference type="AlphaFoldDB" id="A0ABD0R396"/>
<dbReference type="Proteomes" id="UP001529510">
    <property type="component" value="Unassembled WGS sequence"/>
</dbReference>
<organism evidence="2 3">
    <name type="scientific">Cirrhinus mrigala</name>
    <name type="common">Mrigala</name>
    <dbReference type="NCBI Taxonomy" id="683832"/>
    <lineage>
        <taxon>Eukaryota</taxon>
        <taxon>Metazoa</taxon>
        <taxon>Chordata</taxon>
        <taxon>Craniata</taxon>
        <taxon>Vertebrata</taxon>
        <taxon>Euteleostomi</taxon>
        <taxon>Actinopterygii</taxon>
        <taxon>Neopterygii</taxon>
        <taxon>Teleostei</taxon>
        <taxon>Ostariophysi</taxon>
        <taxon>Cypriniformes</taxon>
        <taxon>Cyprinidae</taxon>
        <taxon>Labeoninae</taxon>
        <taxon>Labeonini</taxon>
        <taxon>Cirrhinus</taxon>
    </lineage>
</organism>
<gene>
    <name evidence="2" type="ORF">M9458_010447</name>
</gene>
<dbReference type="EMBL" id="JAMKFB020000005">
    <property type="protein sequence ID" value="KAL0192151.1"/>
    <property type="molecule type" value="Genomic_DNA"/>
</dbReference>
<accession>A0ABD0R396</accession>
<reference evidence="2 3" key="1">
    <citation type="submission" date="2024-05" db="EMBL/GenBank/DDBJ databases">
        <title>Genome sequencing and assembly of Indian major carp, Cirrhinus mrigala (Hamilton, 1822).</title>
        <authorList>
            <person name="Mohindra V."/>
            <person name="Chowdhury L.M."/>
            <person name="Lal K."/>
            <person name="Jena J.K."/>
        </authorList>
    </citation>
    <scope>NUCLEOTIDE SEQUENCE [LARGE SCALE GENOMIC DNA]</scope>
    <source>
        <strain evidence="2">CM1030</strain>
        <tissue evidence="2">Blood</tissue>
    </source>
</reference>
<evidence type="ECO:0000256" key="1">
    <source>
        <dbReference type="SAM" id="MobiDB-lite"/>
    </source>
</evidence>
<feature type="non-terminal residue" evidence="2">
    <location>
        <position position="73"/>
    </location>
</feature>
<protein>
    <submittedName>
        <fullName evidence="2">Uncharacterized protein</fullName>
    </submittedName>
</protein>
<feature type="non-terminal residue" evidence="2">
    <location>
        <position position="1"/>
    </location>
</feature>
<proteinExistence type="predicted"/>
<sequence>GRPVLPTQPSSMCRESASAALVKDQGALRITVRDAPPGNPPRKSCPSKSGPPSVSFGAPEEDRMSVALEEGLP</sequence>
<feature type="region of interest" description="Disordered" evidence="1">
    <location>
        <begin position="1"/>
        <end position="73"/>
    </location>
</feature>
<evidence type="ECO:0000313" key="2">
    <source>
        <dbReference type="EMBL" id="KAL0192151.1"/>
    </source>
</evidence>
<comment type="caution">
    <text evidence="2">The sequence shown here is derived from an EMBL/GenBank/DDBJ whole genome shotgun (WGS) entry which is preliminary data.</text>
</comment>
<keyword evidence="3" id="KW-1185">Reference proteome</keyword>
<evidence type="ECO:0000313" key="3">
    <source>
        <dbReference type="Proteomes" id="UP001529510"/>
    </source>
</evidence>